<dbReference type="AlphaFoldDB" id="I0IC13"/>
<feature type="region of interest" description="Disordered" evidence="1">
    <location>
        <begin position="1"/>
        <end position="21"/>
    </location>
</feature>
<feature type="transmembrane region" description="Helical" evidence="2">
    <location>
        <begin position="150"/>
        <end position="168"/>
    </location>
</feature>
<sequence length="176" mass="18647">MSETGRRSAGSPAPPASARASARRSRRPLVIAGLPIGIGMGGFVDGILFHQILQLHNMLSAIRPPDTLVNVEINMVWDGLFHAGTWAFTAAGIFLLFRAGKAPDAAWSGRTLGGAVLAGFGLFNLIEGVIDHHLLGVHHVVERLGPSVYDWLFLASGVLLLAVGVWLVKTDRPAAA</sequence>
<organism evidence="3 4">
    <name type="scientific">Phycisphaera mikurensis (strain NBRC 102666 / KCTC 22515 / FYK2301M01)</name>
    <dbReference type="NCBI Taxonomy" id="1142394"/>
    <lineage>
        <taxon>Bacteria</taxon>
        <taxon>Pseudomonadati</taxon>
        <taxon>Planctomycetota</taxon>
        <taxon>Phycisphaerae</taxon>
        <taxon>Phycisphaerales</taxon>
        <taxon>Phycisphaeraceae</taxon>
        <taxon>Phycisphaera</taxon>
    </lineage>
</organism>
<dbReference type="EMBL" id="AP012338">
    <property type="protein sequence ID" value="BAM02801.1"/>
    <property type="molecule type" value="Genomic_DNA"/>
</dbReference>
<protein>
    <recommendedName>
        <fullName evidence="5">DUF2243 domain-containing protein</fullName>
    </recommendedName>
</protein>
<feature type="transmembrane region" description="Helical" evidence="2">
    <location>
        <begin position="29"/>
        <end position="53"/>
    </location>
</feature>
<keyword evidence="2" id="KW-0472">Membrane</keyword>
<name>I0IC13_PHYMF</name>
<keyword evidence="2" id="KW-0812">Transmembrane</keyword>
<evidence type="ECO:0008006" key="5">
    <source>
        <dbReference type="Google" id="ProtNLM"/>
    </source>
</evidence>
<evidence type="ECO:0000256" key="2">
    <source>
        <dbReference type="SAM" id="Phobius"/>
    </source>
</evidence>
<reference evidence="3 4" key="1">
    <citation type="submission" date="2012-02" db="EMBL/GenBank/DDBJ databases">
        <title>Complete genome sequence of Phycisphaera mikurensis NBRC 102666.</title>
        <authorList>
            <person name="Ankai A."/>
            <person name="Hosoyama A."/>
            <person name="Terui Y."/>
            <person name="Sekine M."/>
            <person name="Fukai R."/>
            <person name="Kato Y."/>
            <person name="Nakamura S."/>
            <person name="Yamada-Narita S."/>
            <person name="Kawakoshi A."/>
            <person name="Fukunaga Y."/>
            <person name="Yamazaki S."/>
            <person name="Fujita N."/>
        </authorList>
    </citation>
    <scope>NUCLEOTIDE SEQUENCE [LARGE SCALE GENOMIC DNA]</scope>
    <source>
        <strain evidence="4">NBRC 102666 / KCTC 22515 / FYK2301M01</strain>
    </source>
</reference>
<dbReference type="InterPro" id="IPR018719">
    <property type="entry name" value="DUF2243_membrane"/>
</dbReference>
<accession>I0IC13</accession>
<feature type="transmembrane region" description="Helical" evidence="2">
    <location>
        <begin position="111"/>
        <end position="130"/>
    </location>
</feature>
<keyword evidence="4" id="KW-1185">Reference proteome</keyword>
<dbReference type="Proteomes" id="UP000007881">
    <property type="component" value="Chromosome"/>
</dbReference>
<dbReference type="PATRIC" id="fig|1142394.8.peg.658"/>
<proteinExistence type="predicted"/>
<evidence type="ECO:0000313" key="3">
    <source>
        <dbReference type="EMBL" id="BAM02801.1"/>
    </source>
</evidence>
<gene>
    <name evidence="3" type="ordered locus">PSMK_06420</name>
</gene>
<dbReference type="eggNOG" id="COG4329">
    <property type="taxonomic scope" value="Bacteria"/>
</dbReference>
<dbReference type="HOGENOM" id="CLU_118115_0_0_0"/>
<feature type="transmembrane region" description="Helical" evidence="2">
    <location>
        <begin position="80"/>
        <end position="99"/>
    </location>
</feature>
<dbReference type="STRING" id="1142394.PSMK_06420"/>
<keyword evidence="2" id="KW-1133">Transmembrane helix</keyword>
<evidence type="ECO:0000256" key="1">
    <source>
        <dbReference type="SAM" id="MobiDB-lite"/>
    </source>
</evidence>
<feature type="compositionally biased region" description="Low complexity" evidence="1">
    <location>
        <begin position="7"/>
        <end position="20"/>
    </location>
</feature>
<evidence type="ECO:0000313" key="4">
    <source>
        <dbReference type="Proteomes" id="UP000007881"/>
    </source>
</evidence>
<dbReference type="KEGG" id="phm:PSMK_06420"/>
<dbReference type="RefSeq" id="WP_014436021.1">
    <property type="nucleotide sequence ID" value="NC_017080.1"/>
</dbReference>
<dbReference type="Pfam" id="PF10002">
    <property type="entry name" value="DUF2243"/>
    <property type="match status" value="1"/>
</dbReference>